<proteinExistence type="predicted"/>
<accession>A0AAJ0LKR7</accession>
<reference evidence="1 2" key="1">
    <citation type="journal article" date="2016" name="Front. Microbiol.">
        <title>Genomic Resource of Rice Seed Associated Bacteria.</title>
        <authorList>
            <person name="Midha S."/>
            <person name="Bansal K."/>
            <person name="Sharma S."/>
            <person name="Kumar N."/>
            <person name="Patil P.P."/>
            <person name="Chaudhry V."/>
            <person name="Patil P.B."/>
        </authorList>
    </citation>
    <scope>NUCLEOTIDE SEQUENCE [LARGE SCALE GENOMIC DNA]</scope>
    <source>
        <strain evidence="1 2">NS96</strain>
    </source>
</reference>
<comment type="caution">
    <text evidence="1">The sequence shown here is derived from an EMBL/GenBank/DDBJ whole genome shotgun (WGS) entry which is preliminary data.</text>
</comment>
<dbReference type="EMBL" id="LDSN01000021">
    <property type="protein sequence ID" value="KTT18275.1"/>
    <property type="molecule type" value="Genomic_DNA"/>
</dbReference>
<evidence type="ECO:0000313" key="2">
    <source>
        <dbReference type="Proteomes" id="UP000071644"/>
    </source>
</evidence>
<gene>
    <name evidence="1" type="ORF">NS96R_09265</name>
</gene>
<protein>
    <recommendedName>
        <fullName evidence="3">Cold-shock protein</fullName>
    </recommendedName>
</protein>
<organism evidence="1 2">
    <name type="scientific">Pseudomonas parafulva</name>
    <dbReference type="NCBI Taxonomy" id="157782"/>
    <lineage>
        <taxon>Bacteria</taxon>
        <taxon>Pseudomonadati</taxon>
        <taxon>Pseudomonadota</taxon>
        <taxon>Gammaproteobacteria</taxon>
        <taxon>Pseudomonadales</taxon>
        <taxon>Pseudomonadaceae</taxon>
        <taxon>Pseudomonas</taxon>
    </lineage>
</organism>
<name>A0AAJ0LKR7_9PSED</name>
<dbReference type="RefSeq" id="WP_058638350.1">
    <property type="nucleotide sequence ID" value="NZ_LDSN01000021.1"/>
</dbReference>
<evidence type="ECO:0000313" key="1">
    <source>
        <dbReference type="EMBL" id="KTT18275.1"/>
    </source>
</evidence>
<dbReference type="AlphaFoldDB" id="A0AAJ0LKR7"/>
<dbReference type="Proteomes" id="UP000071644">
    <property type="component" value="Unassembled WGS sequence"/>
</dbReference>
<evidence type="ECO:0008006" key="3">
    <source>
        <dbReference type="Google" id="ProtNLM"/>
    </source>
</evidence>
<sequence length="85" mass="9417">MNDLLQGRVAWFDTDQAFGCILGANGVGFLLQGRHLLDPGTPPCRGQVYQFEPVYRKNAWWALQASPLLPLPDELTVGVPDDHPD</sequence>